<feature type="transmembrane region" description="Helical" evidence="2">
    <location>
        <begin position="6"/>
        <end position="24"/>
    </location>
</feature>
<accession>A0ABV8E4C8</accession>
<keyword evidence="4" id="KW-1185">Reference proteome</keyword>
<proteinExistence type="predicted"/>
<organism evidence="3 4">
    <name type="scientific">Rhizobium lemnae</name>
    <dbReference type="NCBI Taxonomy" id="1214924"/>
    <lineage>
        <taxon>Bacteria</taxon>
        <taxon>Pseudomonadati</taxon>
        <taxon>Pseudomonadota</taxon>
        <taxon>Alphaproteobacteria</taxon>
        <taxon>Hyphomicrobiales</taxon>
        <taxon>Rhizobiaceae</taxon>
        <taxon>Rhizobium/Agrobacterium group</taxon>
        <taxon>Rhizobium</taxon>
    </lineage>
</organism>
<sequence length="114" mass="11953">MDGKTLARIGAIIFVALAITATAIEMNRPADRPDDPVTVAQPVAARDPLRAELARCGAMGEAGGRDPSCLRAWAENRRRFLGQPEPATAPASDTPTTLFPSAPASTTPDQNGSR</sequence>
<dbReference type="RefSeq" id="WP_247260505.1">
    <property type="nucleotide sequence ID" value="NZ_JALJQZ010000010.1"/>
</dbReference>
<evidence type="ECO:0000256" key="1">
    <source>
        <dbReference type="SAM" id="MobiDB-lite"/>
    </source>
</evidence>
<protein>
    <submittedName>
        <fullName evidence="3">Entry exclusion protein TrbK-alt</fullName>
    </submittedName>
</protein>
<feature type="compositionally biased region" description="Low complexity" evidence="1">
    <location>
        <begin position="84"/>
        <end position="97"/>
    </location>
</feature>
<comment type="caution">
    <text evidence="3">The sequence shown here is derived from an EMBL/GenBank/DDBJ whole genome shotgun (WGS) entry which is preliminary data.</text>
</comment>
<dbReference type="NCBIfam" id="TIGR04360">
    <property type="entry name" value="other_trbK"/>
    <property type="match status" value="1"/>
</dbReference>
<name>A0ABV8E4C8_9HYPH</name>
<dbReference type="EMBL" id="JBHSBD010000008">
    <property type="protein sequence ID" value="MFC3966978.1"/>
    <property type="molecule type" value="Genomic_DNA"/>
</dbReference>
<keyword evidence="2" id="KW-1133">Transmembrane helix</keyword>
<keyword evidence="2" id="KW-0472">Membrane</keyword>
<evidence type="ECO:0000313" key="4">
    <source>
        <dbReference type="Proteomes" id="UP001595697"/>
    </source>
</evidence>
<evidence type="ECO:0000313" key="3">
    <source>
        <dbReference type="EMBL" id="MFC3966978.1"/>
    </source>
</evidence>
<feature type="compositionally biased region" description="Polar residues" evidence="1">
    <location>
        <begin position="103"/>
        <end position="114"/>
    </location>
</feature>
<gene>
    <name evidence="3" type="primary">trbK-alt</name>
    <name evidence="3" type="ORF">ACFOVS_02245</name>
</gene>
<dbReference type="InterPro" id="IPR027587">
    <property type="entry name" value="TrbK"/>
</dbReference>
<dbReference type="Pfam" id="PF20084">
    <property type="entry name" value="TrbK"/>
    <property type="match status" value="1"/>
</dbReference>
<reference evidence="4" key="1">
    <citation type="journal article" date="2019" name="Int. J. Syst. Evol. Microbiol.">
        <title>The Global Catalogue of Microorganisms (GCM) 10K type strain sequencing project: providing services to taxonomists for standard genome sequencing and annotation.</title>
        <authorList>
            <consortium name="The Broad Institute Genomics Platform"/>
            <consortium name="The Broad Institute Genome Sequencing Center for Infectious Disease"/>
            <person name="Wu L."/>
            <person name="Ma J."/>
        </authorList>
    </citation>
    <scope>NUCLEOTIDE SEQUENCE [LARGE SCALE GENOMIC DNA]</scope>
    <source>
        <strain evidence="4">TBRC 5781</strain>
    </source>
</reference>
<dbReference type="Proteomes" id="UP001595697">
    <property type="component" value="Unassembled WGS sequence"/>
</dbReference>
<keyword evidence="2" id="KW-0812">Transmembrane</keyword>
<feature type="region of interest" description="Disordered" evidence="1">
    <location>
        <begin position="80"/>
        <end position="114"/>
    </location>
</feature>
<evidence type="ECO:0000256" key="2">
    <source>
        <dbReference type="SAM" id="Phobius"/>
    </source>
</evidence>